<feature type="region of interest" description="Disordered" evidence="1">
    <location>
        <begin position="165"/>
        <end position="329"/>
    </location>
</feature>
<sequence length="490" mass="55181">MGALRFIIVSVGRYLDGTVRFLSLCLLERLYCKEREIMLCTEQNSEGNRNELGSSRELRNKDVLATAITDLKSVEEASAVTCIDMRNSSGETAEVAVPWESNDGVEFDEEAYEGFDDDIQDPPEDWWNDVKREVYSNRKEEGERTISVEWQKDRWLLPHQKKVSNWSSSLTPDHTPQHNAKVTKPASKLTPQQQAEQSEKRRRLVSLLHDYRNRPQVPNTPHRPVGGLLSDSERESSSESSRSSSPNTDGSSHSEPEINHHQNQSKIPSNQQAEETSRNPPTSKPTPKPTSASTPPRSGPSSPPRSPPTPPPPPASPSTQETATVSEHHRRRNLAALLDSTAMAFFTSFGNFKGEMIEEMFESIETEDQLRIDQATVLGVTPETLKSIMAKSPIVKKAKLRASLKGAPLDYFNCLSPDVRMDYEKAKKALMRKYGMDNQESTEEKEERRQLQALQQMSTLKQGHMPMKEYILVLEDLAEVLKTGTLPKQL</sequence>
<gene>
    <name evidence="2" type="ORF">BJ508DRAFT_315423</name>
</gene>
<reference evidence="2 3" key="1">
    <citation type="journal article" date="2018" name="Nat. Ecol. Evol.">
        <title>Pezizomycetes genomes reveal the molecular basis of ectomycorrhizal truffle lifestyle.</title>
        <authorList>
            <person name="Murat C."/>
            <person name="Payen T."/>
            <person name="Noel B."/>
            <person name="Kuo A."/>
            <person name="Morin E."/>
            <person name="Chen J."/>
            <person name="Kohler A."/>
            <person name="Krizsan K."/>
            <person name="Balestrini R."/>
            <person name="Da Silva C."/>
            <person name="Montanini B."/>
            <person name="Hainaut M."/>
            <person name="Levati E."/>
            <person name="Barry K.W."/>
            <person name="Belfiori B."/>
            <person name="Cichocki N."/>
            <person name="Clum A."/>
            <person name="Dockter R.B."/>
            <person name="Fauchery L."/>
            <person name="Guy J."/>
            <person name="Iotti M."/>
            <person name="Le Tacon F."/>
            <person name="Lindquist E.A."/>
            <person name="Lipzen A."/>
            <person name="Malagnac F."/>
            <person name="Mello A."/>
            <person name="Molinier V."/>
            <person name="Miyauchi S."/>
            <person name="Poulain J."/>
            <person name="Riccioni C."/>
            <person name="Rubini A."/>
            <person name="Sitrit Y."/>
            <person name="Splivallo R."/>
            <person name="Traeger S."/>
            <person name="Wang M."/>
            <person name="Zifcakova L."/>
            <person name="Wipf D."/>
            <person name="Zambonelli A."/>
            <person name="Paolocci F."/>
            <person name="Nowrousian M."/>
            <person name="Ottonello S."/>
            <person name="Baldrian P."/>
            <person name="Spatafora J.W."/>
            <person name="Henrissat B."/>
            <person name="Nagy L.G."/>
            <person name="Aury J.M."/>
            <person name="Wincker P."/>
            <person name="Grigoriev I.V."/>
            <person name="Bonfante P."/>
            <person name="Martin F.M."/>
        </authorList>
    </citation>
    <scope>NUCLEOTIDE SEQUENCE [LARGE SCALE GENOMIC DNA]</scope>
    <source>
        <strain evidence="2 3">RN42</strain>
    </source>
</reference>
<dbReference type="Proteomes" id="UP000275078">
    <property type="component" value="Unassembled WGS sequence"/>
</dbReference>
<accession>A0A3N4HAU8</accession>
<feature type="compositionally biased region" description="Polar residues" evidence="1">
    <location>
        <begin position="165"/>
        <end position="180"/>
    </location>
</feature>
<organism evidence="2 3">
    <name type="scientific">Ascobolus immersus RN42</name>
    <dbReference type="NCBI Taxonomy" id="1160509"/>
    <lineage>
        <taxon>Eukaryota</taxon>
        <taxon>Fungi</taxon>
        <taxon>Dikarya</taxon>
        <taxon>Ascomycota</taxon>
        <taxon>Pezizomycotina</taxon>
        <taxon>Pezizomycetes</taxon>
        <taxon>Pezizales</taxon>
        <taxon>Ascobolaceae</taxon>
        <taxon>Ascobolus</taxon>
    </lineage>
</organism>
<protein>
    <submittedName>
        <fullName evidence="2">Uncharacterized protein</fullName>
    </submittedName>
</protein>
<feature type="compositionally biased region" description="Pro residues" evidence="1">
    <location>
        <begin position="297"/>
        <end position="316"/>
    </location>
</feature>
<evidence type="ECO:0000256" key="1">
    <source>
        <dbReference type="SAM" id="MobiDB-lite"/>
    </source>
</evidence>
<name>A0A3N4HAU8_ASCIM</name>
<feature type="compositionally biased region" description="Polar residues" evidence="1">
    <location>
        <begin position="261"/>
        <end position="274"/>
    </location>
</feature>
<evidence type="ECO:0000313" key="2">
    <source>
        <dbReference type="EMBL" id="RPA71639.1"/>
    </source>
</evidence>
<proteinExistence type="predicted"/>
<evidence type="ECO:0000313" key="3">
    <source>
        <dbReference type="Proteomes" id="UP000275078"/>
    </source>
</evidence>
<dbReference type="EMBL" id="ML119910">
    <property type="protein sequence ID" value="RPA71639.1"/>
    <property type="molecule type" value="Genomic_DNA"/>
</dbReference>
<feature type="non-terminal residue" evidence="2">
    <location>
        <position position="490"/>
    </location>
</feature>
<dbReference type="AlphaFoldDB" id="A0A3N4HAU8"/>
<keyword evidence="3" id="KW-1185">Reference proteome</keyword>